<feature type="domain" description="DRBM" evidence="5">
    <location>
        <begin position="379"/>
        <end position="446"/>
    </location>
</feature>
<feature type="region of interest" description="Disordered" evidence="4">
    <location>
        <begin position="495"/>
        <end position="546"/>
    </location>
</feature>
<dbReference type="PANTHER" id="PTHR46031">
    <property type="match status" value="1"/>
</dbReference>
<keyword evidence="7" id="KW-1185">Reference proteome</keyword>
<evidence type="ECO:0000256" key="1">
    <source>
        <dbReference type="ARBA" id="ARBA00022737"/>
    </source>
</evidence>
<feature type="compositionally biased region" description="Polar residues" evidence="4">
    <location>
        <begin position="505"/>
        <end position="514"/>
    </location>
</feature>
<dbReference type="EMBL" id="JARQWQ010000067">
    <property type="protein sequence ID" value="KAK2554780.1"/>
    <property type="molecule type" value="Genomic_DNA"/>
</dbReference>
<evidence type="ECO:0000256" key="4">
    <source>
        <dbReference type="SAM" id="MobiDB-lite"/>
    </source>
</evidence>
<evidence type="ECO:0000313" key="6">
    <source>
        <dbReference type="EMBL" id="KAK2554780.1"/>
    </source>
</evidence>
<dbReference type="Gene3D" id="3.30.160.20">
    <property type="match status" value="3"/>
</dbReference>
<feature type="compositionally biased region" description="Polar residues" evidence="4">
    <location>
        <begin position="175"/>
        <end position="185"/>
    </location>
</feature>
<dbReference type="AlphaFoldDB" id="A0AAD9UZ02"/>
<dbReference type="PANTHER" id="PTHR46031:SF26">
    <property type="entry name" value="DOUBLE-STRANDED RNA-BINDING PROTEIN 2"/>
    <property type="match status" value="1"/>
</dbReference>
<protein>
    <recommendedName>
        <fullName evidence="5">DRBM domain-containing protein</fullName>
    </recommendedName>
</protein>
<feature type="compositionally biased region" description="Gly residues" evidence="4">
    <location>
        <begin position="101"/>
        <end position="114"/>
    </location>
</feature>
<sequence>MQGRGGPPPWIHENPHDFPPRPPPPPGPHMGWYDRPPPWRDNFDGPPRPPPPWDHPNHLPPPHPQKTPSSFADDDFDIPPSYPSPPRGRGRDGNVRSGNQTRGGGIPNRGGGPPMRGSISRGRGPARGTFSPRGAWNSRGANRGASFRGVPGRRGVVGRGNGRGRVGATGGTPNLRITSSSNGNSINWLAKTKGEDGEAHQSTETTMTSQQTEVANSVNQNMNSVADGVNMGSQNLSEMGNAQMEQKEGQRGLLRACVPGDPKFISFKNSLQECCQKQHLHVPDYKTWKNLYGFSAKVEVAGNTFKSTGIQSDRKEAEQNVAYNALLNLGLIDSTVSFDVKTAAAIKRPGMKRPAIDNTENDVHGKRGKRAKLETVSTSYKSRLNEFCQKFRLSIPSYDTVKADTGKEFITTIVFNKKVYQSNGSQPTKKLAEQNAAQVVLHMLNQCPAPAPSHQEFVEHCKKMSSQNASTASNETSTATTTLSTAASVSVHQIPLPTPPPADQPVSTLASIQPSTTSTSTFSGPKAETISTPDHQPSTESTTTAKPASVFTSHKNSLQEHCQKNKLALPVYSSVRENGVFTCTVQVAGKSFTSTACNTKKGSEQTAANVALKGLGLV</sequence>
<organism evidence="6 7">
    <name type="scientific">Acropora cervicornis</name>
    <name type="common">Staghorn coral</name>
    <dbReference type="NCBI Taxonomy" id="6130"/>
    <lineage>
        <taxon>Eukaryota</taxon>
        <taxon>Metazoa</taxon>
        <taxon>Cnidaria</taxon>
        <taxon>Anthozoa</taxon>
        <taxon>Hexacorallia</taxon>
        <taxon>Scleractinia</taxon>
        <taxon>Astrocoeniina</taxon>
        <taxon>Acroporidae</taxon>
        <taxon>Acropora</taxon>
    </lineage>
</organism>
<evidence type="ECO:0000259" key="5">
    <source>
        <dbReference type="PROSITE" id="PS50137"/>
    </source>
</evidence>
<feature type="domain" description="DRBM" evidence="5">
    <location>
        <begin position="553"/>
        <end position="617"/>
    </location>
</feature>
<evidence type="ECO:0000256" key="3">
    <source>
        <dbReference type="PROSITE-ProRule" id="PRU00266"/>
    </source>
</evidence>
<comment type="caution">
    <text evidence="6">The sequence shown here is derived from an EMBL/GenBank/DDBJ whole genome shotgun (WGS) entry which is preliminary data.</text>
</comment>
<feature type="domain" description="DRBM" evidence="5">
    <location>
        <begin position="266"/>
        <end position="331"/>
    </location>
</feature>
<reference evidence="6" key="1">
    <citation type="journal article" date="2023" name="G3 (Bethesda)">
        <title>Whole genome assembly and annotation of the endangered Caribbean coral Acropora cervicornis.</title>
        <authorList>
            <person name="Selwyn J.D."/>
            <person name="Vollmer S.V."/>
        </authorList>
    </citation>
    <scope>NUCLEOTIDE SEQUENCE</scope>
    <source>
        <strain evidence="6">K2</strain>
    </source>
</reference>
<accession>A0AAD9UZ02</accession>
<dbReference type="SMART" id="SM00358">
    <property type="entry name" value="DSRM"/>
    <property type="match status" value="3"/>
</dbReference>
<name>A0AAD9UZ02_ACRCE</name>
<feature type="compositionally biased region" description="Gly residues" evidence="4">
    <location>
        <begin position="155"/>
        <end position="170"/>
    </location>
</feature>
<feature type="region of interest" description="Disordered" evidence="4">
    <location>
        <begin position="1"/>
        <end position="185"/>
    </location>
</feature>
<feature type="compositionally biased region" description="Polar residues" evidence="4">
    <location>
        <begin position="529"/>
        <end position="546"/>
    </location>
</feature>
<dbReference type="GO" id="GO:0003723">
    <property type="term" value="F:RNA binding"/>
    <property type="evidence" value="ECO:0007669"/>
    <property type="project" value="UniProtKB-UniRule"/>
</dbReference>
<dbReference type="Pfam" id="PF00035">
    <property type="entry name" value="dsrm"/>
    <property type="match status" value="3"/>
</dbReference>
<dbReference type="InterPro" id="IPR014720">
    <property type="entry name" value="dsRBD_dom"/>
</dbReference>
<evidence type="ECO:0000313" key="7">
    <source>
        <dbReference type="Proteomes" id="UP001249851"/>
    </source>
</evidence>
<feature type="compositionally biased region" description="Pro residues" evidence="4">
    <location>
        <begin position="1"/>
        <end position="10"/>
    </location>
</feature>
<reference evidence="6" key="2">
    <citation type="journal article" date="2023" name="Science">
        <title>Genomic signatures of disease resistance in endangered staghorn corals.</title>
        <authorList>
            <person name="Vollmer S.V."/>
            <person name="Selwyn J.D."/>
            <person name="Despard B.A."/>
            <person name="Roesel C.L."/>
        </authorList>
    </citation>
    <scope>NUCLEOTIDE SEQUENCE</scope>
    <source>
        <strain evidence="6">K2</strain>
    </source>
</reference>
<feature type="compositionally biased region" description="Pro residues" evidence="4">
    <location>
        <begin position="46"/>
        <end position="65"/>
    </location>
</feature>
<proteinExistence type="predicted"/>
<dbReference type="SUPFAM" id="SSF54768">
    <property type="entry name" value="dsRNA-binding domain-like"/>
    <property type="match status" value="3"/>
</dbReference>
<dbReference type="PROSITE" id="PS50137">
    <property type="entry name" value="DS_RBD"/>
    <property type="match status" value="3"/>
</dbReference>
<gene>
    <name evidence="6" type="ORF">P5673_023749</name>
</gene>
<keyword evidence="2 3" id="KW-0694">RNA-binding</keyword>
<keyword evidence="1" id="KW-0677">Repeat</keyword>
<dbReference type="Proteomes" id="UP001249851">
    <property type="component" value="Unassembled WGS sequence"/>
</dbReference>
<evidence type="ECO:0000256" key="2">
    <source>
        <dbReference type="ARBA" id="ARBA00022884"/>
    </source>
</evidence>